<evidence type="ECO:0000313" key="2">
    <source>
        <dbReference type="Proteomes" id="UP001057291"/>
    </source>
</evidence>
<keyword evidence="2" id="KW-1185">Reference proteome</keyword>
<dbReference type="AlphaFoldDB" id="A0AAV4LL05"/>
<evidence type="ECO:0000313" key="1">
    <source>
        <dbReference type="EMBL" id="GIM48435.1"/>
    </source>
</evidence>
<comment type="caution">
    <text evidence="1">The sequence shown here is derived from an EMBL/GenBank/DDBJ whole genome shotgun (WGS) entry which is preliminary data.</text>
</comment>
<proteinExistence type="predicted"/>
<gene>
    <name evidence="1" type="ORF">DNHGIG_39840</name>
</gene>
<dbReference type="RefSeq" id="WP_282201311.1">
    <property type="nucleotide sequence ID" value="NZ_BOQE01000001.1"/>
</dbReference>
<dbReference type="EMBL" id="BOQE01000001">
    <property type="protein sequence ID" value="GIM48435.1"/>
    <property type="molecule type" value="Genomic_DNA"/>
</dbReference>
<sequence length="62" mass="7226">MIMRQIVKLLQTIERETERGTPERQKAFEELNKLALKLAQIKECGDREGFASTDSTIDHRHD</sequence>
<organism evidence="1 2">
    <name type="scientific">Collibacillus ludicampi</name>
    <dbReference type="NCBI Taxonomy" id="2771369"/>
    <lineage>
        <taxon>Bacteria</taxon>
        <taxon>Bacillati</taxon>
        <taxon>Bacillota</taxon>
        <taxon>Bacilli</taxon>
        <taxon>Bacillales</taxon>
        <taxon>Alicyclobacillaceae</taxon>
        <taxon>Collibacillus</taxon>
    </lineage>
</organism>
<dbReference type="Proteomes" id="UP001057291">
    <property type="component" value="Unassembled WGS sequence"/>
</dbReference>
<protein>
    <submittedName>
        <fullName evidence="1">Uncharacterized protein</fullName>
    </submittedName>
</protein>
<reference evidence="1" key="1">
    <citation type="journal article" date="2023" name="Int. J. Syst. Evol. Microbiol.">
        <title>Collibacillus ludicampi gen. nov., sp. nov., a new soil bacterium of the family Alicyclobacillaceae.</title>
        <authorList>
            <person name="Jojima T."/>
            <person name="Ioku Y."/>
            <person name="Fukuta Y."/>
            <person name="Shirasaka N."/>
            <person name="Matsumura Y."/>
            <person name="Mori M."/>
        </authorList>
    </citation>
    <scope>NUCLEOTIDE SEQUENCE</scope>
    <source>
        <strain evidence="1">TP075</strain>
    </source>
</reference>
<name>A0AAV4LL05_9BACL</name>
<accession>A0AAV4LL05</accession>